<dbReference type="GeneID" id="90544261"/>
<keyword evidence="1" id="KW-0812">Transmembrane</keyword>
<feature type="transmembrane region" description="Helical" evidence="1">
    <location>
        <begin position="161"/>
        <end position="179"/>
    </location>
</feature>
<keyword evidence="1" id="KW-0472">Membrane</keyword>
<keyword evidence="1" id="KW-1133">Transmembrane helix</keyword>
<dbReference type="Pfam" id="PF16481">
    <property type="entry name" value="DUF5058"/>
    <property type="match status" value="1"/>
</dbReference>
<evidence type="ECO:0000313" key="2">
    <source>
        <dbReference type="EMBL" id="SFF55362.1"/>
    </source>
</evidence>
<dbReference type="STRING" id="1529.SAMN04487885_102192"/>
<keyword evidence="3" id="KW-1185">Reference proteome</keyword>
<feature type="transmembrane region" description="Helical" evidence="1">
    <location>
        <begin position="57"/>
        <end position="79"/>
    </location>
</feature>
<protein>
    <recommendedName>
        <fullName evidence="4">DUF5058 domain-containing protein</fullName>
    </recommendedName>
</protein>
<sequence length="237" mass="24885">MSETILHIANKPIFWVLCSITVIITIIQAVIFTRLARKTANTIGVPKSTCDKAFKTGMISSIGPSIGVFIVMVGLMSTIGGPLSWLRLSVIGAAPTELTAAKIGAEVAGVTFGGSGYTTETLALSWITMTLNGAGWLLFTGLFAHKLEKLRVKVGGGDSKWLVALSGASMLGVFGYLNAGDVAKGGGNLVAVIVGALFMIFMVTKVTVKYPKLKEYSLGIAMLCGMIGAVLYDVLFL</sequence>
<evidence type="ECO:0000313" key="3">
    <source>
        <dbReference type="Proteomes" id="UP000182135"/>
    </source>
</evidence>
<evidence type="ECO:0008006" key="4">
    <source>
        <dbReference type="Google" id="ProtNLM"/>
    </source>
</evidence>
<gene>
    <name evidence="2" type="ORF">SAMN04487885_102192</name>
</gene>
<dbReference type="RefSeq" id="WP_074844396.1">
    <property type="nucleotide sequence ID" value="NZ_BAAACD010000024.1"/>
</dbReference>
<dbReference type="OrthoDB" id="86868at2"/>
<dbReference type="eggNOG" id="ENOG502ZA1I">
    <property type="taxonomic scope" value="Bacteria"/>
</dbReference>
<feature type="transmembrane region" description="Helical" evidence="1">
    <location>
        <begin position="216"/>
        <end position="235"/>
    </location>
</feature>
<name>A0A1I2JKJ2_9CLOT</name>
<dbReference type="AlphaFoldDB" id="A0A1I2JKJ2"/>
<evidence type="ECO:0000256" key="1">
    <source>
        <dbReference type="SAM" id="Phobius"/>
    </source>
</evidence>
<feature type="transmembrane region" description="Helical" evidence="1">
    <location>
        <begin position="12"/>
        <end position="36"/>
    </location>
</feature>
<feature type="transmembrane region" description="Helical" evidence="1">
    <location>
        <begin position="122"/>
        <end position="140"/>
    </location>
</feature>
<feature type="transmembrane region" description="Helical" evidence="1">
    <location>
        <begin position="185"/>
        <end position="204"/>
    </location>
</feature>
<dbReference type="EMBL" id="FOOE01000002">
    <property type="protein sequence ID" value="SFF55362.1"/>
    <property type="molecule type" value="Genomic_DNA"/>
</dbReference>
<organism evidence="2 3">
    <name type="scientific">Clostridium cadaveris</name>
    <dbReference type="NCBI Taxonomy" id="1529"/>
    <lineage>
        <taxon>Bacteria</taxon>
        <taxon>Bacillati</taxon>
        <taxon>Bacillota</taxon>
        <taxon>Clostridia</taxon>
        <taxon>Eubacteriales</taxon>
        <taxon>Clostridiaceae</taxon>
        <taxon>Clostridium</taxon>
    </lineage>
</organism>
<accession>A0A1I2JKJ2</accession>
<proteinExistence type="predicted"/>
<dbReference type="Proteomes" id="UP000182135">
    <property type="component" value="Unassembled WGS sequence"/>
</dbReference>
<reference evidence="2 3" key="1">
    <citation type="submission" date="2016-10" db="EMBL/GenBank/DDBJ databases">
        <authorList>
            <person name="de Groot N.N."/>
        </authorList>
    </citation>
    <scope>NUCLEOTIDE SEQUENCE [LARGE SCALE GENOMIC DNA]</scope>
    <source>
        <strain evidence="2 3">NLAE-zl-G419</strain>
    </source>
</reference>
<dbReference type="InterPro" id="IPR032479">
    <property type="entry name" value="DUF5058"/>
</dbReference>